<dbReference type="Pfam" id="PF17937">
    <property type="entry name" value="TetR_C_28"/>
    <property type="match status" value="1"/>
</dbReference>
<dbReference type="Gene3D" id="1.10.357.10">
    <property type="entry name" value="Tetracycline Repressor, domain 2"/>
    <property type="match status" value="1"/>
</dbReference>
<dbReference type="PRINTS" id="PR00455">
    <property type="entry name" value="HTHTETR"/>
</dbReference>
<sequence length="179" mass="18724">MESSADTRSDLLRAATRLILREGAARLTLAAVAAEAGVSKGGLLYHFPTKDALIEGLIEHYAHTFAAQVTALAAGESGPQPLLRAYVRATFAEEGASRELGAAVLGAALLNPGLLPRFREQLQGAVARLEAGAADPARATAVRLAADGLWFTELLGLTDLAPSARGALERCLLELLEAR</sequence>
<dbReference type="PANTHER" id="PTHR30055:SF148">
    <property type="entry name" value="TETR-FAMILY TRANSCRIPTIONAL REGULATOR"/>
    <property type="match status" value="1"/>
</dbReference>
<organism evidence="4 5">
    <name type="scientific">Truepera radiovictrix (strain DSM 17093 / CIP 108686 / LMG 22925 / RQ-24)</name>
    <dbReference type="NCBI Taxonomy" id="649638"/>
    <lineage>
        <taxon>Bacteria</taxon>
        <taxon>Thermotogati</taxon>
        <taxon>Deinococcota</taxon>
        <taxon>Deinococci</taxon>
        <taxon>Trueperales</taxon>
        <taxon>Trueperaceae</taxon>
        <taxon>Truepera</taxon>
    </lineage>
</organism>
<evidence type="ECO:0000313" key="4">
    <source>
        <dbReference type="EMBL" id="ADI15276.1"/>
    </source>
</evidence>
<dbReference type="eggNOG" id="COG1309">
    <property type="taxonomic scope" value="Bacteria"/>
</dbReference>
<dbReference type="InterPro" id="IPR050109">
    <property type="entry name" value="HTH-type_TetR-like_transc_reg"/>
</dbReference>
<dbReference type="AlphaFoldDB" id="D7CRU8"/>
<reference evidence="4 5" key="2">
    <citation type="journal article" date="2011" name="Stand. Genomic Sci.">
        <title>Complete genome sequence of Truepera radiovictrix type strain (RQ-24).</title>
        <authorList>
            <person name="Ivanova N."/>
            <person name="Rohde C."/>
            <person name="Munk C."/>
            <person name="Nolan M."/>
            <person name="Lucas S."/>
            <person name="Del Rio T.G."/>
            <person name="Tice H."/>
            <person name="Deshpande S."/>
            <person name="Cheng J.F."/>
            <person name="Tapia R."/>
            <person name="Han C."/>
            <person name="Goodwin L."/>
            <person name="Pitluck S."/>
            <person name="Liolios K."/>
            <person name="Mavromatis K."/>
            <person name="Mikhailova N."/>
            <person name="Pati A."/>
            <person name="Chen A."/>
            <person name="Palaniappan K."/>
            <person name="Land M."/>
            <person name="Hauser L."/>
            <person name="Chang Y.J."/>
            <person name="Jeffries C.D."/>
            <person name="Brambilla E."/>
            <person name="Rohde M."/>
            <person name="Goker M."/>
            <person name="Tindall B.J."/>
            <person name="Woyke T."/>
            <person name="Bristow J."/>
            <person name="Eisen J.A."/>
            <person name="Markowitz V."/>
            <person name="Hugenholtz P."/>
            <person name="Kyrpides N.C."/>
            <person name="Klenk H.P."/>
            <person name="Lapidus A."/>
        </authorList>
    </citation>
    <scope>NUCLEOTIDE SEQUENCE [LARGE SCALE GENOMIC DNA]</scope>
    <source>
        <strain evidence="5">DSM 17093 / CIP 108686 / LMG 22925 / RQ-24</strain>
    </source>
</reference>
<gene>
    <name evidence="4" type="ordered locus">Trad_2163</name>
</gene>
<dbReference type="InterPro" id="IPR009057">
    <property type="entry name" value="Homeodomain-like_sf"/>
</dbReference>
<dbReference type="InterPro" id="IPR001647">
    <property type="entry name" value="HTH_TetR"/>
</dbReference>
<dbReference type="STRING" id="649638.Trad_2163"/>
<feature type="DNA-binding region" description="H-T-H motif" evidence="2">
    <location>
        <begin position="28"/>
        <end position="47"/>
    </location>
</feature>
<dbReference type="PANTHER" id="PTHR30055">
    <property type="entry name" value="HTH-TYPE TRANSCRIPTIONAL REGULATOR RUTR"/>
    <property type="match status" value="1"/>
</dbReference>
<dbReference type="PROSITE" id="PS50977">
    <property type="entry name" value="HTH_TETR_2"/>
    <property type="match status" value="1"/>
</dbReference>
<dbReference type="HOGENOM" id="CLU_091687_2_1_0"/>
<dbReference type="SUPFAM" id="SSF48498">
    <property type="entry name" value="Tetracyclin repressor-like, C-terminal domain"/>
    <property type="match status" value="1"/>
</dbReference>
<dbReference type="Proteomes" id="UP000000379">
    <property type="component" value="Chromosome"/>
</dbReference>
<dbReference type="GO" id="GO:0003700">
    <property type="term" value="F:DNA-binding transcription factor activity"/>
    <property type="evidence" value="ECO:0007669"/>
    <property type="project" value="TreeGrafter"/>
</dbReference>
<keyword evidence="5" id="KW-1185">Reference proteome</keyword>
<evidence type="ECO:0000256" key="1">
    <source>
        <dbReference type="ARBA" id="ARBA00023125"/>
    </source>
</evidence>
<dbReference type="InterPro" id="IPR036271">
    <property type="entry name" value="Tet_transcr_reg_TetR-rel_C_sf"/>
</dbReference>
<reference evidence="5" key="1">
    <citation type="submission" date="2010-05" db="EMBL/GenBank/DDBJ databases">
        <title>The complete genome of Truepera radiovictris DSM 17093.</title>
        <authorList>
            <consortium name="US DOE Joint Genome Institute (JGI-PGF)"/>
            <person name="Lucas S."/>
            <person name="Copeland A."/>
            <person name="Lapidus A."/>
            <person name="Glavina del Rio T."/>
            <person name="Dalin E."/>
            <person name="Tice H."/>
            <person name="Bruce D."/>
            <person name="Goodwin L."/>
            <person name="Pitluck S."/>
            <person name="Kyrpides N."/>
            <person name="Mavromatis K."/>
            <person name="Ovchinnikova G."/>
            <person name="Munk A.C."/>
            <person name="Detter J.C."/>
            <person name="Han C."/>
            <person name="Tapia R."/>
            <person name="Land M."/>
            <person name="Hauser L."/>
            <person name="Markowitz V."/>
            <person name="Cheng J.-F."/>
            <person name="Hugenholtz P."/>
            <person name="Woyke T."/>
            <person name="Wu D."/>
            <person name="Tindall B."/>
            <person name="Pomrenke H.G."/>
            <person name="Brambilla E."/>
            <person name="Klenk H.-P."/>
            <person name="Eisen J.A."/>
        </authorList>
    </citation>
    <scope>NUCLEOTIDE SEQUENCE [LARGE SCALE GENOMIC DNA]</scope>
    <source>
        <strain evidence="5">DSM 17093 / CIP 108686 / LMG 22925 / RQ-24</strain>
    </source>
</reference>
<keyword evidence="1 2" id="KW-0238">DNA-binding</keyword>
<accession>D7CRU8</accession>
<protein>
    <submittedName>
        <fullName evidence="4">Transcriptional regulator, TetR family</fullName>
    </submittedName>
</protein>
<dbReference type="Pfam" id="PF00440">
    <property type="entry name" value="TetR_N"/>
    <property type="match status" value="1"/>
</dbReference>
<evidence type="ECO:0000313" key="5">
    <source>
        <dbReference type="Proteomes" id="UP000000379"/>
    </source>
</evidence>
<dbReference type="GO" id="GO:0000976">
    <property type="term" value="F:transcription cis-regulatory region binding"/>
    <property type="evidence" value="ECO:0007669"/>
    <property type="project" value="TreeGrafter"/>
</dbReference>
<dbReference type="EMBL" id="CP002049">
    <property type="protein sequence ID" value="ADI15276.1"/>
    <property type="molecule type" value="Genomic_DNA"/>
</dbReference>
<name>D7CRU8_TRURR</name>
<feature type="domain" description="HTH tetR-type" evidence="3">
    <location>
        <begin position="5"/>
        <end position="65"/>
    </location>
</feature>
<evidence type="ECO:0000259" key="3">
    <source>
        <dbReference type="PROSITE" id="PS50977"/>
    </source>
</evidence>
<proteinExistence type="predicted"/>
<dbReference type="SUPFAM" id="SSF46689">
    <property type="entry name" value="Homeodomain-like"/>
    <property type="match status" value="1"/>
</dbReference>
<evidence type="ECO:0000256" key="2">
    <source>
        <dbReference type="PROSITE-ProRule" id="PRU00335"/>
    </source>
</evidence>
<dbReference type="KEGG" id="tra:Trad_2163"/>
<dbReference type="InterPro" id="IPR041479">
    <property type="entry name" value="TetR_CgmR_C"/>
</dbReference>